<dbReference type="EMBL" id="MTKT01003950">
    <property type="protein sequence ID" value="OWM73594.1"/>
    <property type="molecule type" value="Genomic_DNA"/>
</dbReference>
<feature type="region of interest" description="Disordered" evidence="1">
    <location>
        <begin position="39"/>
        <end position="66"/>
    </location>
</feature>
<keyword evidence="5" id="KW-1185">Reference proteome</keyword>
<gene>
    <name evidence="2" type="ORF">CDL15_Pgr026693</name>
    <name evidence="3" type="ORF">CRG98_039329</name>
</gene>
<reference evidence="3 5" key="3">
    <citation type="submission" date="2017-11" db="EMBL/GenBank/DDBJ databases">
        <title>De-novo sequencing of pomegranate (Punica granatum L.) genome.</title>
        <authorList>
            <person name="Akparov Z."/>
            <person name="Amiraslanov A."/>
            <person name="Hajiyeva S."/>
            <person name="Abbasov M."/>
            <person name="Kaur K."/>
            <person name="Hamwieh A."/>
            <person name="Solovyev V."/>
            <person name="Salamov A."/>
            <person name="Braich B."/>
            <person name="Kosarev P."/>
            <person name="Mahmoud A."/>
            <person name="Hajiyev E."/>
            <person name="Babayeva S."/>
            <person name="Izzatullayeva V."/>
            <person name="Mammadov A."/>
            <person name="Mammadov A."/>
            <person name="Sharifova S."/>
            <person name="Ojaghi J."/>
            <person name="Eynullazada K."/>
            <person name="Bayramov B."/>
            <person name="Abdulazimova A."/>
            <person name="Shahmuradov I."/>
        </authorList>
    </citation>
    <scope>NUCLEOTIDE SEQUENCE [LARGE SCALE GENOMIC DNA]</scope>
    <source>
        <strain evidence="3">AG2017</strain>
        <strain evidence="5">cv. AG2017</strain>
        <tissue evidence="3">Leaf</tissue>
    </source>
</reference>
<protein>
    <submittedName>
        <fullName evidence="2">Uncharacterized protein</fullName>
    </submittedName>
</protein>
<dbReference type="AlphaFoldDB" id="A0A218WL84"/>
<comment type="caution">
    <text evidence="2">The sequence shown here is derived from an EMBL/GenBank/DDBJ whole genome shotgun (WGS) entry which is preliminary data.</text>
</comment>
<evidence type="ECO:0000313" key="2">
    <source>
        <dbReference type="EMBL" id="OWM73594.1"/>
    </source>
</evidence>
<evidence type="ECO:0000256" key="1">
    <source>
        <dbReference type="SAM" id="MobiDB-lite"/>
    </source>
</evidence>
<organism evidence="2 4">
    <name type="scientific">Punica granatum</name>
    <name type="common">Pomegranate</name>
    <dbReference type="NCBI Taxonomy" id="22663"/>
    <lineage>
        <taxon>Eukaryota</taxon>
        <taxon>Viridiplantae</taxon>
        <taxon>Streptophyta</taxon>
        <taxon>Embryophyta</taxon>
        <taxon>Tracheophyta</taxon>
        <taxon>Spermatophyta</taxon>
        <taxon>Magnoliopsida</taxon>
        <taxon>eudicotyledons</taxon>
        <taxon>Gunneridae</taxon>
        <taxon>Pentapetalae</taxon>
        <taxon>rosids</taxon>
        <taxon>malvids</taxon>
        <taxon>Myrtales</taxon>
        <taxon>Lythraceae</taxon>
        <taxon>Punica</taxon>
    </lineage>
</organism>
<reference evidence="4" key="1">
    <citation type="journal article" date="2017" name="Plant J.">
        <title>The pomegranate (Punica granatum L.) genome and the genomics of punicalagin biosynthesis.</title>
        <authorList>
            <person name="Qin G."/>
            <person name="Xu C."/>
            <person name="Ming R."/>
            <person name="Tang H."/>
            <person name="Guyot R."/>
            <person name="Kramer E.M."/>
            <person name="Hu Y."/>
            <person name="Yi X."/>
            <person name="Qi Y."/>
            <person name="Xu X."/>
            <person name="Gao Z."/>
            <person name="Pan H."/>
            <person name="Jian J."/>
            <person name="Tian Y."/>
            <person name="Yue Z."/>
            <person name="Xu Y."/>
        </authorList>
    </citation>
    <scope>NUCLEOTIDE SEQUENCE [LARGE SCALE GENOMIC DNA]</scope>
    <source>
        <strain evidence="4">cv. Dabenzi</strain>
    </source>
</reference>
<evidence type="ECO:0000313" key="5">
    <source>
        <dbReference type="Proteomes" id="UP000233551"/>
    </source>
</evidence>
<accession>A0A218WL84</accession>
<evidence type="ECO:0000313" key="3">
    <source>
        <dbReference type="EMBL" id="PKI40304.1"/>
    </source>
</evidence>
<dbReference type="Proteomes" id="UP000233551">
    <property type="component" value="Unassembled WGS sequence"/>
</dbReference>
<evidence type="ECO:0000313" key="4">
    <source>
        <dbReference type="Proteomes" id="UP000197138"/>
    </source>
</evidence>
<sequence length="66" mass="7393">MWCSHCLIRCVPDITAGTKSCPECGKILGYVKVRKISKRQKKPMPKRIKNKTTAQIVAEDGKNHPA</sequence>
<proteinExistence type="predicted"/>
<dbReference type="Proteomes" id="UP000197138">
    <property type="component" value="Unassembled WGS sequence"/>
</dbReference>
<name>A0A218WL84_PUNGR</name>
<dbReference type="EMBL" id="PGOL01003615">
    <property type="protein sequence ID" value="PKI40304.1"/>
    <property type="molecule type" value="Genomic_DNA"/>
</dbReference>
<feature type="compositionally biased region" description="Basic residues" evidence="1">
    <location>
        <begin position="39"/>
        <end position="50"/>
    </location>
</feature>
<reference evidence="2" key="2">
    <citation type="submission" date="2017-06" db="EMBL/GenBank/DDBJ databases">
        <title>The pomegranate genome and the genomics of punicalagin biosynthesis.</title>
        <authorList>
            <person name="Xu C."/>
        </authorList>
    </citation>
    <scope>NUCLEOTIDE SEQUENCE [LARGE SCALE GENOMIC DNA]</scope>
    <source>
        <tissue evidence="2">Fresh leaf</tissue>
    </source>
</reference>